<feature type="active site" description="Proton acceptor" evidence="4">
    <location>
        <position position="184"/>
    </location>
</feature>
<evidence type="ECO:0000256" key="4">
    <source>
        <dbReference type="PROSITE-ProRule" id="PRU01161"/>
    </source>
</evidence>
<protein>
    <submittedName>
        <fullName evidence="6">Patatin family protein</fullName>
    </submittedName>
</protein>
<sequence>MQTDTRDRRETCRNEAGSGGEQRQKVGLLVEGGGMKCAYSAGVLDAFLDEGIAFDYCAGVSAGAANLVSYLAGQRDRNRRYYCIYVKDPRYLSTRNFIKTGSLFGLQYIYGDMTNEGGEDPLDFDALMANPSELVFPATDAATGKARYFTKRDLRRNHYEPIMASCALPVMCRPVEINGRYYFDGGVSDSLPVKKMIKDGCTKIVALFSKPDGFLMKPQGHRRIYTAALSRRFPNTVEALNHRHEQYNRSMKRIRRMEQEGRALTFAPSGEIRIKTSTRDPAVMQQLYDNGVRDARERMKELKDFLQK</sequence>
<dbReference type="CDD" id="cd07208">
    <property type="entry name" value="Pat_hypo_Ecoli_yjju_like"/>
    <property type="match status" value="1"/>
</dbReference>
<keyword evidence="1 4" id="KW-0378">Hydrolase</keyword>
<keyword evidence="2 4" id="KW-0442">Lipid degradation</keyword>
<evidence type="ECO:0000256" key="2">
    <source>
        <dbReference type="ARBA" id="ARBA00022963"/>
    </source>
</evidence>
<dbReference type="GO" id="GO:0016787">
    <property type="term" value="F:hydrolase activity"/>
    <property type="evidence" value="ECO:0007669"/>
    <property type="project" value="UniProtKB-UniRule"/>
</dbReference>
<dbReference type="PANTHER" id="PTHR14226:SF25">
    <property type="entry name" value="PHOSPHOESTERASE"/>
    <property type="match status" value="1"/>
</dbReference>
<dbReference type="InterPro" id="IPR050301">
    <property type="entry name" value="NTE"/>
</dbReference>
<evidence type="ECO:0000256" key="3">
    <source>
        <dbReference type="ARBA" id="ARBA00023098"/>
    </source>
</evidence>
<dbReference type="Gene3D" id="3.40.1090.10">
    <property type="entry name" value="Cytosolic phospholipase A2 catalytic domain"/>
    <property type="match status" value="2"/>
</dbReference>
<dbReference type="AlphaFoldDB" id="A0A9D1JAE5"/>
<dbReference type="GO" id="GO:0016042">
    <property type="term" value="P:lipid catabolic process"/>
    <property type="evidence" value="ECO:0007669"/>
    <property type="project" value="UniProtKB-UniRule"/>
</dbReference>
<dbReference type="PANTHER" id="PTHR14226">
    <property type="entry name" value="NEUROPATHY TARGET ESTERASE/SWISS CHEESE D.MELANOGASTER"/>
    <property type="match status" value="1"/>
</dbReference>
<reference evidence="6" key="1">
    <citation type="submission" date="2020-10" db="EMBL/GenBank/DDBJ databases">
        <authorList>
            <person name="Gilroy R."/>
        </authorList>
    </citation>
    <scope>NUCLEOTIDE SEQUENCE</scope>
    <source>
        <strain evidence="6">ChiSjej5B23-6657</strain>
    </source>
</reference>
<gene>
    <name evidence="6" type="ORF">IAA55_04775</name>
</gene>
<dbReference type="InterPro" id="IPR002641">
    <property type="entry name" value="PNPLA_dom"/>
</dbReference>
<name>A0A9D1JAE5_9FIRM</name>
<evidence type="ECO:0000256" key="1">
    <source>
        <dbReference type="ARBA" id="ARBA00022801"/>
    </source>
</evidence>
<evidence type="ECO:0000313" key="6">
    <source>
        <dbReference type="EMBL" id="HIR70576.1"/>
    </source>
</evidence>
<feature type="short sequence motif" description="DGA/G" evidence="4">
    <location>
        <begin position="184"/>
        <end position="186"/>
    </location>
</feature>
<comment type="caution">
    <text evidence="6">The sequence shown here is derived from an EMBL/GenBank/DDBJ whole genome shotgun (WGS) entry which is preliminary data.</text>
</comment>
<dbReference type="Pfam" id="PF01734">
    <property type="entry name" value="Patatin"/>
    <property type="match status" value="1"/>
</dbReference>
<dbReference type="EMBL" id="DVHM01000079">
    <property type="protein sequence ID" value="HIR70576.1"/>
    <property type="molecule type" value="Genomic_DNA"/>
</dbReference>
<reference evidence="6" key="2">
    <citation type="journal article" date="2021" name="PeerJ">
        <title>Extensive microbial diversity within the chicken gut microbiome revealed by metagenomics and culture.</title>
        <authorList>
            <person name="Gilroy R."/>
            <person name="Ravi A."/>
            <person name="Getino M."/>
            <person name="Pursley I."/>
            <person name="Horton D.L."/>
            <person name="Alikhan N.F."/>
            <person name="Baker D."/>
            <person name="Gharbi K."/>
            <person name="Hall N."/>
            <person name="Watson M."/>
            <person name="Adriaenssens E.M."/>
            <person name="Foster-Nyarko E."/>
            <person name="Jarju S."/>
            <person name="Secka A."/>
            <person name="Antonio M."/>
            <person name="Oren A."/>
            <person name="Chaudhuri R.R."/>
            <person name="La Ragione R."/>
            <person name="Hildebrand F."/>
            <person name="Pallen M.J."/>
        </authorList>
    </citation>
    <scope>NUCLEOTIDE SEQUENCE</scope>
    <source>
        <strain evidence="6">ChiSjej5B23-6657</strain>
    </source>
</reference>
<feature type="active site" description="Nucleophile" evidence="4">
    <location>
        <position position="61"/>
    </location>
</feature>
<organism evidence="6 7">
    <name type="scientific">Candidatus Pullilachnospira gallistercoris</name>
    <dbReference type="NCBI Taxonomy" id="2840911"/>
    <lineage>
        <taxon>Bacteria</taxon>
        <taxon>Bacillati</taxon>
        <taxon>Bacillota</taxon>
        <taxon>Clostridia</taxon>
        <taxon>Lachnospirales</taxon>
        <taxon>Lachnospiraceae</taxon>
        <taxon>Lachnospiraceae incertae sedis</taxon>
        <taxon>Candidatus Pullilachnospira</taxon>
    </lineage>
</organism>
<accession>A0A9D1JAE5</accession>
<dbReference type="Pfam" id="PF19890">
    <property type="entry name" value="DUF6363"/>
    <property type="match status" value="1"/>
</dbReference>
<keyword evidence="3 4" id="KW-0443">Lipid metabolism</keyword>
<proteinExistence type="predicted"/>
<feature type="short sequence motif" description="GXSXG" evidence="4">
    <location>
        <begin position="59"/>
        <end position="63"/>
    </location>
</feature>
<comment type="caution">
    <text evidence="4">Lacks conserved residue(s) required for the propagation of feature annotation.</text>
</comment>
<evidence type="ECO:0000259" key="5">
    <source>
        <dbReference type="PROSITE" id="PS51635"/>
    </source>
</evidence>
<dbReference type="PROSITE" id="PS51635">
    <property type="entry name" value="PNPLA"/>
    <property type="match status" value="1"/>
</dbReference>
<dbReference type="InterPro" id="IPR016035">
    <property type="entry name" value="Acyl_Trfase/lysoPLipase"/>
</dbReference>
<dbReference type="InterPro" id="IPR037483">
    <property type="entry name" value="YjjU-like"/>
</dbReference>
<evidence type="ECO:0000313" key="7">
    <source>
        <dbReference type="Proteomes" id="UP000823912"/>
    </source>
</evidence>
<dbReference type="Proteomes" id="UP000823912">
    <property type="component" value="Unassembled WGS sequence"/>
</dbReference>
<feature type="domain" description="PNPLA" evidence="5">
    <location>
        <begin position="28"/>
        <end position="197"/>
    </location>
</feature>
<dbReference type="InterPro" id="IPR045943">
    <property type="entry name" value="DUF6363"/>
</dbReference>
<dbReference type="SUPFAM" id="SSF52151">
    <property type="entry name" value="FabD/lysophospholipase-like"/>
    <property type="match status" value="1"/>
</dbReference>